<dbReference type="RefSeq" id="WP_012198755.1">
    <property type="nucleotide sequence ID" value="NC_010001.1"/>
</dbReference>
<reference evidence="4" key="1">
    <citation type="submission" date="2007-11" db="EMBL/GenBank/DDBJ databases">
        <title>Complete genome sequence of Clostridium phytofermentans ISDg.</title>
        <authorList>
            <person name="Leschine S.B."/>
            <person name="Warnick T.A."/>
            <person name="Blanchard J.L."/>
            <person name="Schnell D.J."/>
            <person name="Petit E.L."/>
            <person name="LaTouf W.G."/>
            <person name="Copeland A."/>
            <person name="Lucas S."/>
            <person name="Lapidus A."/>
            <person name="Barry K."/>
            <person name="Glavina del Rio T."/>
            <person name="Dalin E."/>
            <person name="Tice H."/>
            <person name="Pitluck S."/>
            <person name="Kiss H."/>
            <person name="Brettin T."/>
            <person name="Bruce D."/>
            <person name="Detter J.C."/>
            <person name="Han C."/>
            <person name="Kuske C."/>
            <person name="Schmutz J."/>
            <person name="Larimer F."/>
            <person name="Land M."/>
            <person name="Hauser L."/>
            <person name="Kyrpides N."/>
            <person name="Kim E.A."/>
            <person name="Richardson P."/>
        </authorList>
    </citation>
    <scope>NUCLEOTIDE SEQUENCE [LARGE SCALE GENOMIC DNA]</scope>
    <source>
        <strain evidence="4">ATCC 700394 / DSM 18823 / ISDg</strain>
    </source>
</reference>
<feature type="transmembrane region" description="Helical" evidence="2">
    <location>
        <begin position="163"/>
        <end position="190"/>
    </location>
</feature>
<dbReference type="Proteomes" id="UP000000370">
    <property type="component" value="Chromosome"/>
</dbReference>
<dbReference type="EMBL" id="CP000885">
    <property type="protein sequence ID" value="ABX41112.1"/>
    <property type="molecule type" value="Genomic_DNA"/>
</dbReference>
<dbReference type="HOGENOM" id="CLU_443913_0_0_9"/>
<evidence type="ECO:0000313" key="4">
    <source>
        <dbReference type="Proteomes" id="UP000000370"/>
    </source>
</evidence>
<accession>A9KJV7</accession>
<evidence type="ECO:0008006" key="5">
    <source>
        <dbReference type="Google" id="ProtNLM"/>
    </source>
</evidence>
<dbReference type="AlphaFoldDB" id="A9KJV7"/>
<gene>
    <name evidence="3" type="ordered locus">Cphy_0725</name>
</gene>
<feature type="transmembrane region" description="Helical" evidence="2">
    <location>
        <begin position="43"/>
        <end position="67"/>
    </location>
</feature>
<feature type="transmembrane region" description="Helical" evidence="2">
    <location>
        <begin position="79"/>
        <end position="95"/>
    </location>
</feature>
<keyword evidence="4" id="KW-1185">Reference proteome</keyword>
<organism evidence="3 4">
    <name type="scientific">Lachnoclostridium phytofermentans (strain ATCC 700394 / DSM 18823 / ISDg)</name>
    <name type="common">Clostridium phytofermentans</name>
    <dbReference type="NCBI Taxonomy" id="357809"/>
    <lineage>
        <taxon>Bacteria</taxon>
        <taxon>Bacillati</taxon>
        <taxon>Bacillota</taxon>
        <taxon>Clostridia</taxon>
        <taxon>Lachnospirales</taxon>
        <taxon>Lachnospiraceae</taxon>
    </lineage>
</organism>
<evidence type="ECO:0000313" key="3">
    <source>
        <dbReference type="EMBL" id="ABX41112.1"/>
    </source>
</evidence>
<feature type="coiled-coil region" evidence="1">
    <location>
        <begin position="369"/>
        <end position="396"/>
    </location>
</feature>
<dbReference type="OrthoDB" id="9921451at2"/>
<proteinExistence type="predicted"/>
<protein>
    <recommendedName>
        <fullName evidence="5">NERD domain-containing protein</fullName>
    </recommendedName>
</protein>
<sequence>MTETICNKCHKNHIVQSQGLCYTCSNSKDKITYDTLLQNSRKIFYDTISTILIYLMNILLTILLYILITNRYLENTNLILPYGITLAFLLPYSLIKCNLAYKLWKMRYQQISIKGIHLIPEAISLIVKITIYFSFLSNPRLYENKLSNITKLLTNITLGKINILYLTFIISITVTLILLRLFLHIIAIILNNIKASRYKDFYEKKDILPVIQLINKLENGYLLSHEFLTIPDNEQNKASQNLLAIATEPRVIPDAEDIFQELNVYGNDKTLLHTLSEKLTSNDRTLFLTQEESLIYYAYMKDKLTRWKDQNSTMEGYLEQELLSETVEQFESIKLLFRQCKIESKTFFELSQRYETEFELPLNELFENRRLIKQRIDQLYHDCEALNQKKENKDRLGEVLSLFGNKITHLPQLRLNLNGKVLSFDHIILSKQGIFFIEQCCFELPEETSLLIEKDGSLWIHNVNDFSKPAFLSYDDTFLSLHNEKILMLEQYLEGNMKNEDIPIISLLVTNQTGLHIENFSQRLYLGVNEIIPTIRSYPKQLNEEILSSCYSLLIEAKISDNTEPIPNYKELLFRNIEDNFNQKIDLYQSTNLLQSQIRKFKNSLNSCLKIPSSF</sequence>
<keyword evidence="2" id="KW-0812">Transmembrane</keyword>
<evidence type="ECO:0000256" key="2">
    <source>
        <dbReference type="SAM" id="Phobius"/>
    </source>
</evidence>
<keyword evidence="1" id="KW-0175">Coiled coil</keyword>
<keyword evidence="2" id="KW-1133">Transmembrane helix</keyword>
<keyword evidence="2" id="KW-0472">Membrane</keyword>
<name>A9KJV7_LACP7</name>
<dbReference type="STRING" id="357809.Cphy_0725"/>
<dbReference type="KEGG" id="cpy:Cphy_0725"/>
<evidence type="ECO:0000256" key="1">
    <source>
        <dbReference type="SAM" id="Coils"/>
    </source>
</evidence>